<gene>
    <name evidence="5" type="ORF">AJ80_04474</name>
</gene>
<evidence type="ECO:0000313" key="5">
    <source>
        <dbReference type="EMBL" id="PGH18504.1"/>
    </source>
</evidence>
<dbReference type="PANTHER" id="PTHR15157:SF13">
    <property type="entry name" value="AUTOPHAGY-RELATED PROTEIN 14"/>
    <property type="match status" value="1"/>
</dbReference>
<feature type="region of interest" description="Disordered" evidence="4">
    <location>
        <begin position="460"/>
        <end position="479"/>
    </location>
</feature>
<keyword evidence="3" id="KW-0175">Coiled coil</keyword>
<dbReference type="AlphaFoldDB" id="A0A2B7Y339"/>
<evidence type="ECO:0000256" key="1">
    <source>
        <dbReference type="ARBA" id="ARBA00009574"/>
    </source>
</evidence>
<proteinExistence type="inferred from homology"/>
<name>A0A2B7Y339_POLH7</name>
<comment type="similarity">
    <text evidence="1">Belongs to the ATG14 family.</text>
</comment>
<evidence type="ECO:0000313" key="6">
    <source>
        <dbReference type="Proteomes" id="UP000224634"/>
    </source>
</evidence>
<feature type="region of interest" description="Disordered" evidence="4">
    <location>
        <begin position="266"/>
        <end position="295"/>
    </location>
</feature>
<dbReference type="GO" id="GO:0035493">
    <property type="term" value="P:SNARE complex assembly"/>
    <property type="evidence" value="ECO:0007669"/>
    <property type="project" value="TreeGrafter"/>
</dbReference>
<dbReference type="GO" id="GO:0032991">
    <property type="term" value="C:protein-containing complex"/>
    <property type="evidence" value="ECO:0007669"/>
    <property type="project" value="UniProtKB-ARBA"/>
</dbReference>
<dbReference type="PANTHER" id="PTHR15157">
    <property type="entry name" value="UV RADIATION RESISTANCE-ASSOCIATED GENE PROTEIN"/>
    <property type="match status" value="1"/>
</dbReference>
<sequence>MTCHVCSRGPNSRLQFYCPTCARNQLYCLRFEHTKILLERDAAGQQIEATVTTDNAQGTDFETGTICEQPTEPQKDPYRCTTQALRTRSSQSSARTQEISTHIDILKKEIAEGKNDIARRKAALLQRRSDAESATYQLMDRRATRLAAVQDNIKKTEQRWNAMHNRTAESRIFLCREAASLYRLRQRTRRRNGEVTNSYTIGSVGIVDLRDMNGANPLHLTTSLSHISHLLVLVSHYLSLRLPAEISLPHRGYPFPTIFSPSASYQSRDAPFPGSSPPHSSSTSPTASRTVDTRALPRPRPLYVDKALPKLAKEDPATYALFLEGVTLLAWNVSWVCRTQGLNTGYDSWEDICDVGRNLWQLLATPTAQPSALVRVLSSREQQNKAYATKDPSRAPINRNKPFPMLGHYSHGTAHSFLGAAEGTEFMKSWKLPSPIKVVDKIKSALLGEMASAEWEILEETEWDDENPQSKPGRGETPLLVPTKSLTVDSLLDNAGSIVAVNAADFAQGGEEARAAKAWAEGTRGWTKLKPR</sequence>
<evidence type="ECO:0000256" key="2">
    <source>
        <dbReference type="ARBA" id="ARBA00013807"/>
    </source>
</evidence>
<reference evidence="5 6" key="1">
    <citation type="submission" date="2017-10" db="EMBL/GenBank/DDBJ databases">
        <title>Comparative genomics in systemic dimorphic fungi from Ajellomycetaceae.</title>
        <authorList>
            <person name="Munoz J.F."/>
            <person name="Mcewen J.G."/>
            <person name="Clay O.K."/>
            <person name="Cuomo C.A."/>
        </authorList>
    </citation>
    <scope>NUCLEOTIDE SEQUENCE [LARGE SCALE GENOMIC DNA]</scope>
    <source>
        <strain evidence="5 6">UAMH7299</strain>
    </source>
</reference>
<dbReference type="Proteomes" id="UP000224634">
    <property type="component" value="Unassembled WGS sequence"/>
</dbReference>
<dbReference type="OrthoDB" id="16772at2759"/>
<dbReference type="InterPro" id="IPR018791">
    <property type="entry name" value="UV_resistance/autophagy_Atg14"/>
</dbReference>
<feature type="compositionally biased region" description="Low complexity" evidence="4">
    <location>
        <begin position="271"/>
        <end position="290"/>
    </location>
</feature>
<dbReference type="EMBL" id="PDNA01000057">
    <property type="protein sequence ID" value="PGH18504.1"/>
    <property type="molecule type" value="Genomic_DNA"/>
</dbReference>
<protein>
    <recommendedName>
        <fullName evidence="2">Autophagy-related protein 14</fullName>
    </recommendedName>
</protein>
<dbReference type="GO" id="GO:0000323">
    <property type="term" value="C:lytic vacuole"/>
    <property type="evidence" value="ECO:0007669"/>
    <property type="project" value="TreeGrafter"/>
</dbReference>
<organism evidence="5 6">
    <name type="scientific">Polytolypa hystricis (strain UAMH7299)</name>
    <dbReference type="NCBI Taxonomy" id="1447883"/>
    <lineage>
        <taxon>Eukaryota</taxon>
        <taxon>Fungi</taxon>
        <taxon>Dikarya</taxon>
        <taxon>Ascomycota</taxon>
        <taxon>Pezizomycotina</taxon>
        <taxon>Eurotiomycetes</taxon>
        <taxon>Eurotiomycetidae</taxon>
        <taxon>Onygenales</taxon>
        <taxon>Onygenales incertae sedis</taxon>
        <taxon>Polytolypa</taxon>
    </lineage>
</organism>
<dbReference type="Pfam" id="PF10186">
    <property type="entry name" value="ATG14"/>
    <property type="match status" value="1"/>
</dbReference>
<dbReference type="GO" id="GO:0005768">
    <property type="term" value="C:endosome"/>
    <property type="evidence" value="ECO:0007669"/>
    <property type="project" value="TreeGrafter"/>
</dbReference>
<evidence type="ECO:0000256" key="4">
    <source>
        <dbReference type="SAM" id="MobiDB-lite"/>
    </source>
</evidence>
<keyword evidence="6" id="KW-1185">Reference proteome</keyword>
<evidence type="ECO:0000256" key="3">
    <source>
        <dbReference type="ARBA" id="ARBA00023054"/>
    </source>
</evidence>
<accession>A0A2B7Y339</accession>
<comment type="caution">
    <text evidence="5">The sequence shown here is derived from an EMBL/GenBank/DDBJ whole genome shotgun (WGS) entry which is preliminary data.</text>
</comment>
<dbReference type="GO" id="GO:0000149">
    <property type="term" value="F:SNARE binding"/>
    <property type="evidence" value="ECO:0007669"/>
    <property type="project" value="TreeGrafter"/>
</dbReference>